<reference evidence="2 3" key="1">
    <citation type="journal article" date="2013" name="BMC Genomics">
        <title>Reconstruction of the lipid metabolism for the microalga Monoraphidium neglectum from its genome sequence reveals characteristics suitable for biofuel production.</title>
        <authorList>
            <person name="Bogen C."/>
            <person name="Al-Dilaimi A."/>
            <person name="Albersmeier A."/>
            <person name="Wichmann J."/>
            <person name="Grundmann M."/>
            <person name="Rupp O."/>
            <person name="Lauersen K.J."/>
            <person name="Blifernez-Klassen O."/>
            <person name="Kalinowski J."/>
            <person name="Goesmann A."/>
            <person name="Mussgnug J.H."/>
            <person name="Kruse O."/>
        </authorList>
    </citation>
    <scope>NUCLEOTIDE SEQUENCE [LARGE SCALE GENOMIC DNA]</scope>
    <source>
        <strain evidence="2 3">SAG 48.87</strain>
    </source>
</reference>
<name>A0A0D2N4W4_9CHLO</name>
<keyword evidence="1" id="KW-0812">Transmembrane</keyword>
<dbReference type="KEGG" id="mng:MNEG_0593"/>
<dbReference type="Proteomes" id="UP000054498">
    <property type="component" value="Unassembled WGS sequence"/>
</dbReference>
<evidence type="ECO:0000313" key="2">
    <source>
        <dbReference type="EMBL" id="KIZ07367.1"/>
    </source>
</evidence>
<organism evidence="2 3">
    <name type="scientific">Monoraphidium neglectum</name>
    <dbReference type="NCBI Taxonomy" id="145388"/>
    <lineage>
        <taxon>Eukaryota</taxon>
        <taxon>Viridiplantae</taxon>
        <taxon>Chlorophyta</taxon>
        <taxon>core chlorophytes</taxon>
        <taxon>Chlorophyceae</taxon>
        <taxon>CS clade</taxon>
        <taxon>Sphaeropleales</taxon>
        <taxon>Selenastraceae</taxon>
        <taxon>Monoraphidium</taxon>
    </lineage>
</organism>
<dbReference type="EMBL" id="KK100269">
    <property type="protein sequence ID" value="KIZ07367.1"/>
    <property type="molecule type" value="Genomic_DNA"/>
</dbReference>
<keyword evidence="1" id="KW-1133">Transmembrane helix</keyword>
<sequence length="125" mass="14297">MRFQDMQQPWISFLRWVSATNYAFSAYMRNQFQGVDVSCANGIAPSLVTLLQSLMPRTKLLRTPAVERMLVQPGADCIMSLDAVLAYFDVTWPVWGYALSLVIYLLIVHGLTFIGLCRLAYKERR</sequence>
<evidence type="ECO:0000256" key="1">
    <source>
        <dbReference type="SAM" id="Phobius"/>
    </source>
</evidence>
<accession>A0A0D2N4W4</accession>
<proteinExistence type="predicted"/>
<evidence type="ECO:0000313" key="3">
    <source>
        <dbReference type="Proteomes" id="UP000054498"/>
    </source>
</evidence>
<feature type="transmembrane region" description="Helical" evidence="1">
    <location>
        <begin position="94"/>
        <end position="121"/>
    </location>
</feature>
<keyword evidence="1" id="KW-0472">Membrane</keyword>
<dbReference type="AlphaFoldDB" id="A0A0D2N4W4"/>
<dbReference type="RefSeq" id="XP_013906386.1">
    <property type="nucleotide sequence ID" value="XM_014050932.1"/>
</dbReference>
<dbReference type="GeneID" id="25726711"/>
<protein>
    <submittedName>
        <fullName evidence="2">Uncharacterized protein</fullName>
    </submittedName>
</protein>
<gene>
    <name evidence="2" type="ORF">MNEG_0593</name>
</gene>
<keyword evidence="3" id="KW-1185">Reference proteome</keyword>